<reference evidence="4 5" key="1">
    <citation type="submission" date="2019-04" db="EMBL/GenBank/DDBJ databases">
        <title>Isachenkonia alkalipeptolytica gen. nov. sp. nov. a new anaerobic, alkiliphilic organothrophic bacterium capable to reduce synthesized ferrihydrite isolated from a soda lake.</title>
        <authorList>
            <person name="Toshchakov S.V."/>
            <person name="Zavarzina D.G."/>
            <person name="Zhilina T.N."/>
            <person name="Kostrikina N.A."/>
            <person name="Kublanov I.V."/>
        </authorList>
    </citation>
    <scope>NUCLEOTIDE SEQUENCE [LARGE SCALE GENOMIC DNA]</scope>
    <source>
        <strain evidence="4 5">Z-1701</strain>
    </source>
</reference>
<feature type="active site" description="Proton donor/acceptor" evidence="2">
    <location>
        <position position="170"/>
    </location>
</feature>
<dbReference type="SUPFAM" id="SSF63817">
    <property type="entry name" value="Sortase"/>
    <property type="match status" value="1"/>
</dbReference>
<organism evidence="4 5">
    <name type="scientific">Isachenkonia alkalipeptolytica</name>
    <dbReference type="NCBI Taxonomy" id="2565777"/>
    <lineage>
        <taxon>Bacteria</taxon>
        <taxon>Bacillati</taxon>
        <taxon>Bacillota</taxon>
        <taxon>Clostridia</taxon>
        <taxon>Eubacteriales</taxon>
        <taxon>Clostridiaceae</taxon>
        <taxon>Isachenkonia</taxon>
    </lineage>
</organism>
<dbReference type="AlphaFoldDB" id="A0AA43XMF9"/>
<keyword evidence="3" id="KW-1133">Transmembrane helix</keyword>
<dbReference type="InterPro" id="IPR023365">
    <property type="entry name" value="Sortase_dom-sf"/>
</dbReference>
<evidence type="ECO:0000256" key="1">
    <source>
        <dbReference type="ARBA" id="ARBA00022801"/>
    </source>
</evidence>
<feature type="active site" description="Acyl-thioester intermediate" evidence="2">
    <location>
        <position position="263"/>
    </location>
</feature>
<proteinExistence type="predicted"/>
<dbReference type="CDD" id="cd05826">
    <property type="entry name" value="Sortase_B"/>
    <property type="match status" value="1"/>
</dbReference>
<sequence>MIIEGRCITVDNNKNNKKDYKKNLLLGISLALLLFSLVGLGFRWRDQYNNEQAVEEARKIARESRESESEDFYQQDAITIGWEREATDEAPKEALPFIQELQEKNPEVVGWIEVAGTEIDYPVVQAEDNEFYLKRDWLGQDNSAGAIFMDYRNDPLGLEERKTHTILYGHHRQDGSMFQNLMNYKDEAYFRENPTFEVTDQYGTHTFEIFSVYVTSIDFYFIETRFPEDEDFEVFLDSIIERRKFDSDVKVSAEDHLLTLSTCTYEYDDARFVVHARRVEE</sequence>
<evidence type="ECO:0000256" key="3">
    <source>
        <dbReference type="SAM" id="Phobius"/>
    </source>
</evidence>
<comment type="caution">
    <text evidence="4">The sequence shown here is derived from an EMBL/GenBank/DDBJ whole genome shotgun (WGS) entry which is preliminary data.</text>
</comment>
<evidence type="ECO:0000313" key="4">
    <source>
        <dbReference type="EMBL" id="NBG89395.1"/>
    </source>
</evidence>
<keyword evidence="5" id="KW-1185">Reference proteome</keyword>
<dbReference type="GO" id="GO:0016787">
    <property type="term" value="F:hydrolase activity"/>
    <property type="evidence" value="ECO:0007669"/>
    <property type="project" value="UniProtKB-KW"/>
</dbReference>
<dbReference type="NCBIfam" id="TIGR03064">
    <property type="entry name" value="sortase_srtB"/>
    <property type="match status" value="1"/>
</dbReference>
<dbReference type="InterPro" id="IPR005754">
    <property type="entry name" value="Sortase"/>
</dbReference>
<keyword evidence="3" id="KW-0472">Membrane</keyword>
<keyword evidence="3" id="KW-0812">Transmembrane</keyword>
<gene>
    <name evidence="4" type="primary">srtB</name>
    <name evidence="4" type="ORF">ISALK_12930</name>
</gene>
<dbReference type="Proteomes" id="UP000449710">
    <property type="component" value="Unassembled WGS sequence"/>
</dbReference>
<feature type="transmembrane region" description="Helical" evidence="3">
    <location>
        <begin position="24"/>
        <end position="44"/>
    </location>
</feature>
<name>A0AA43XMF9_9CLOT</name>
<protein>
    <submittedName>
        <fullName evidence="4">Class B sortase</fullName>
        <ecNumber evidence="4">3.4.22.71</ecNumber>
    </submittedName>
</protein>
<dbReference type="EMBL" id="SUMG01000023">
    <property type="protein sequence ID" value="NBG89395.1"/>
    <property type="molecule type" value="Genomic_DNA"/>
</dbReference>
<dbReference type="Gene3D" id="2.40.260.10">
    <property type="entry name" value="Sortase"/>
    <property type="match status" value="1"/>
</dbReference>
<dbReference type="EC" id="3.4.22.71" evidence="4"/>
<dbReference type="InterPro" id="IPR009835">
    <property type="entry name" value="SrtB"/>
</dbReference>
<keyword evidence="1 4" id="KW-0378">Hydrolase</keyword>
<dbReference type="Pfam" id="PF04203">
    <property type="entry name" value="Sortase"/>
    <property type="match status" value="1"/>
</dbReference>
<evidence type="ECO:0000256" key="2">
    <source>
        <dbReference type="PIRSR" id="PIRSR605754-1"/>
    </source>
</evidence>
<evidence type="ECO:0000313" key="5">
    <source>
        <dbReference type="Proteomes" id="UP000449710"/>
    </source>
</evidence>
<accession>A0AA43XMF9</accession>